<feature type="transmembrane region" description="Helical" evidence="1">
    <location>
        <begin position="117"/>
        <end position="140"/>
    </location>
</feature>
<keyword evidence="1" id="KW-0812">Transmembrane</keyword>
<name>A0A438CIS6_VITVI</name>
<dbReference type="AlphaFoldDB" id="A0A438CIS6"/>
<sequence length="771" mass="86544">MGYINVREHSRGEQHFDVDWSPIIEDPYSPELGNPLGCRGNACVEVMTTLHGSALSLRRHAEGCIPLEGMIASARDPLKSTHIHLEPPSSRSLQLRVHRDQYEFECGRTVRLHLDALLVSVQIIITAMLSPGHILIHFFAFSGSDLRSQSGYASLGQSRGEISPSFREIEYGSTIQDETLHDSLPQPLPPPAPTVPQASPYVLHGHFEVAPTVVVPTTITDDAHARMDRIEQRIRQLRDARHREIYGHWLSTHPPLLYSTVMRAHGLDESQMITLFPLSLSRVAQCWFASLESSRHRTWDDLAQEFLRQFSFNTIRGKIVEIIDRPPERDQIQMVLRSLQPRIARHMVEVPFTDFGEETLGMTEDRPQAPCPTYDQTYVPQTLALPYYATQGIERPPVSYTATGQPCYAAQFTTRPTSPYPRPRAQQTSAPFTLRTHRQFSQLGMPLRQAFWKLIEVRHETNRCTALRHAVQDLIDQGLVHLGQPSVTTNPLPTHTTHVVPPPADGIHFLDFDEIDDHVHMLSKDDSDPVPIMPYVIYEMSGGVQAPHVDDSQTLDVQYILRGGRVMQQPPPTAAMPVKGTSAPKKIRVETTTFPEGLIHMMTAGRATCIVFSDDDLPPEGPDHTRPLYIFVGYSGRQVPSVLLDNGLALNVYHLATAIALGYAPSDFGPSTQTIRVYDSTRREVMGILEIELLIGPTTFVAVFQVLRIPTSFNLFLGRPWIHRAGAIPSSLHQKVKFIHDGQVVVVQFVGICSFQPSPYSRLVTLMMIFF</sequence>
<dbReference type="InterPro" id="IPR021109">
    <property type="entry name" value="Peptidase_aspartic_dom_sf"/>
</dbReference>
<reference evidence="2 3" key="1">
    <citation type="journal article" date="2018" name="PLoS Genet.">
        <title>Population sequencing reveals clonal diversity and ancestral inbreeding in the grapevine cultivar Chardonnay.</title>
        <authorList>
            <person name="Roach M.J."/>
            <person name="Johnson D.L."/>
            <person name="Bohlmann J."/>
            <person name="van Vuuren H.J."/>
            <person name="Jones S.J."/>
            <person name="Pretorius I.S."/>
            <person name="Schmidt S.A."/>
            <person name="Borneman A.R."/>
        </authorList>
    </citation>
    <scope>NUCLEOTIDE SEQUENCE [LARGE SCALE GENOMIC DNA]</scope>
    <source>
        <strain evidence="3">cv. Chardonnay</strain>
        <tissue evidence="2">Leaf</tissue>
    </source>
</reference>
<gene>
    <name evidence="2" type="ORF">CK203_107493</name>
</gene>
<evidence type="ECO:0008006" key="4">
    <source>
        <dbReference type="Google" id="ProtNLM"/>
    </source>
</evidence>
<dbReference type="PANTHER" id="PTHR33240">
    <property type="entry name" value="OS08G0508500 PROTEIN"/>
    <property type="match status" value="1"/>
</dbReference>
<protein>
    <recommendedName>
        <fullName evidence="4">Retrotransposon gag domain-containing protein</fullName>
    </recommendedName>
</protein>
<accession>A0A438CIS6</accession>
<keyword evidence="1" id="KW-0472">Membrane</keyword>
<dbReference type="EMBL" id="QGNW01002206">
    <property type="protein sequence ID" value="RVW23107.1"/>
    <property type="molecule type" value="Genomic_DNA"/>
</dbReference>
<evidence type="ECO:0000313" key="3">
    <source>
        <dbReference type="Proteomes" id="UP000288805"/>
    </source>
</evidence>
<comment type="caution">
    <text evidence="2">The sequence shown here is derived from an EMBL/GenBank/DDBJ whole genome shotgun (WGS) entry which is preliminary data.</text>
</comment>
<evidence type="ECO:0000313" key="2">
    <source>
        <dbReference type="EMBL" id="RVW23107.1"/>
    </source>
</evidence>
<dbReference type="Gene3D" id="2.40.70.10">
    <property type="entry name" value="Acid Proteases"/>
    <property type="match status" value="1"/>
</dbReference>
<organism evidence="2 3">
    <name type="scientific">Vitis vinifera</name>
    <name type="common">Grape</name>
    <dbReference type="NCBI Taxonomy" id="29760"/>
    <lineage>
        <taxon>Eukaryota</taxon>
        <taxon>Viridiplantae</taxon>
        <taxon>Streptophyta</taxon>
        <taxon>Embryophyta</taxon>
        <taxon>Tracheophyta</taxon>
        <taxon>Spermatophyta</taxon>
        <taxon>Magnoliopsida</taxon>
        <taxon>eudicotyledons</taxon>
        <taxon>Gunneridae</taxon>
        <taxon>Pentapetalae</taxon>
        <taxon>rosids</taxon>
        <taxon>Vitales</taxon>
        <taxon>Vitaceae</taxon>
        <taxon>Viteae</taxon>
        <taxon>Vitis</taxon>
    </lineage>
</organism>
<evidence type="ECO:0000256" key="1">
    <source>
        <dbReference type="SAM" id="Phobius"/>
    </source>
</evidence>
<keyword evidence="1" id="KW-1133">Transmembrane helix</keyword>
<dbReference type="PANTHER" id="PTHR33240:SF15">
    <property type="entry name" value="GAG-PRO-LIKE PROTEIN"/>
    <property type="match status" value="1"/>
</dbReference>
<proteinExistence type="predicted"/>
<dbReference type="Proteomes" id="UP000288805">
    <property type="component" value="Unassembled WGS sequence"/>
</dbReference>